<dbReference type="PROSITE" id="PS00022">
    <property type="entry name" value="EGF_1"/>
    <property type="match status" value="1"/>
</dbReference>
<dbReference type="GO" id="GO:0001935">
    <property type="term" value="P:endothelial cell proliferation"/>
    <property type="evidence" value="ECO:0007669"/>
    <property type="project" value="TreeGrafter"/>
</dbReference>
<keyword evidence="19" id="KW-0325">Glycoprotein</keyword>
<evidence type="ECO:0000259" key="26">
    <source>
        <dbReference type="PROSITE" id="PS50011"/>
    </source>
</evidence>
<dbReference type="EC" id="2.7.10.1" evidence="3"/>
<evidence type="ECO:0000256" key="16">
    <source>
        <dbReference type="ARBA" id="ARBA00023137"/>
    </source>
</evidence>
<evidence type="ECO:0000313" key="31">
    <source>
        <dbReference type="Proteomes" id="UP000265140"/>
    </source>
</evidence>
<dbReference type="PROSITE" id="PS00109">
    <property type="entry name" value="PROTEIN_KINASE_TYR"/>
    <property type="match status" value="1"/>
</dbReference>
<proteinExistence type="inferred from homology"/>
<organism evidence="30 31">
    <name type="scientific">Esox lucius</name>
    <name type="common">Northern pike</name>
    <dbReference type="NCBI Taxonomy" id="8010"/>
    <lineage>
        <taxon>Eukaryota</taxon>
        <taxon>Metazoa</taxon>
        <taxon>Chordata</taxon>
        <taxon>Craniata</taxon>
        <taxon>Vertebrata</taxon>
        <taxon>Euteleostomi</taxon>
        <taxon>Actinopterygii</taxon>
        <taxon>Neopterygii</taxon>
        <taxon>Teleostei</taxon>
        <taxon>Protacanthopterygii</taxon>
        <taxon>Esociformes</taxon>
        <taxon>Esocidae</taxon>
        <taxon>Esox</taxon>
    </lineage>
</organism>
<evidence type="ECO:0000256" key="9">
    <source>
        <dbReference type="ARBA" id="ARBA00022729"/>
    </source>
</evidence>
<dbReference type="Gene3D" id="3.30.200.20">
    <property type="entry name" value="Phosphorylase Kinase, domain 1"/>
    <property type="match status" value="1"/>
</dbReference>
<reference evidence="30" key="3">
    <citation type="submission" date="2025-08" db="UniProtKB">
        <authorList>
            <consortium name="Ensembl"/>
        </authorList>
    </citation>
    <scope>IDENTIFICATION</scope>
</reference>
<evidence type="ECO:0000256" key="18">
    <source>
        <dbReference type="ARBA" id="ARBA00023170"/>
    </source>
</evidence>
<dbReference type="Proteomes" id="UP000265140">
    <property type="component" value="Chromosome 23"/>
</dbReference>
<dbReference type="PROSITE" id="PS50853">
    <property type="entry name" value="FN3"/>
    <property type="match status" value="1"/>
</dbReference>
<evidence type="ECO:0000256" key="10">
    <source>
        <dbReference type="ARBA" id="ARBA00022737"/>
    </source>
</evidence>
<dbReference type="RefSeq" id="XP_034146031.1">
    <property type="nucleotide sequence ID" value="XM_034290140.1"/>
</dbReference>
<dbReference type="GO" id="GO:0001525">
    <property type="term" value="P:angiogenesis"/>
    <property type="evidence" value="ECO:0007669"/>
    <property type="project" value="TreeGrafter"/>
</dbReference>
<dbReference type="SUPFAM" id="SSF56112">
    <property type="entry name" value="Protein kinase-like (PK-like)"/>
    <property type="match status" value="1"/>
</dbReference>
<dbReference type="InterPro" id="IPR000742">
    <property type="entry name" value="EGF"/>
</dbReference>
<evidence type="ECO:0000256" key="23">
    <source>
        <dbReference type="PROSITE-ProRule" id="PRU00076"/>
    </source>
</evidence>
<keyword evidence="18" id="KW-0675">Receptor</keyword>
<dbReference type="InterPro" id="IPR003961">
    <property type="entry name" value="FN3_dom"/>
</dbReference>
<evidence type="ECO:0000256" key="8">
    <source>
        <dbReference type="ARBA" id="ARBA00022692"/>
    </source>
</evidence>
<dbReference type="Bgee" id="ENSELUG00000014402">
    <property type="expression patterns" value="Expressed in spleen and 13 other cell types or tissues"/>
</dbReference>
<dbReference type="InterPro" id="IPR017441">
    <property type="entry name" value="Protein_kinase_ATP_BS"/>
</dbReference>
<dbReference type="FunFam" id="3.30.200.20:FF:000113">
    <property type="entry name" value="Putative tyrosine-protein kinase receptor Tie-1"/>
    <property type="match status" value="1"/>
</dbReference>
<dbReference type="Gene3D" id="2.170.300.10">
    <property type="entry name" value="Tie2 ligand-binding domain superfamily"/>
    <property type="match status" value="1"/>
</dbReference>
<feature type="disulfide bond" evidence="23">
    <location>
        <begin position="264"/>
        <end position="273"/>
    </location>
</feature>
<keyword evidence="17 23" id="KW-1015">Disulfide bond</keyword>
<dbReference type="CDD" id="cd00063">
    <property type="entry name" value="FN3"/>
    <property type="match status" value="3"/>
</dbReference>
<evidence type="ECO:0000256" key="21">
    <source>
        <dbReference type="ARBA" id="ARBA00051243"/>
    </source>
</evidence>
<keyword evidence="9" id="KW-0732">Signal</keyword>
<comment type="subunit">
    <text evidence="22">Interacts with svep1.</text>
</comment>
<dbReference type="Pfam" id="PF10430">
    <property type="entry name" value="Ig_Tie2_1"/>
    <property type="match status" value="1"/>
</dbReference>
<feature type="domain" description="EGF-like" evidence="27">
    <location>
        <begin position="238"/>
        <end position="274"/>
    </location>
</feature>
<dbReference type="Pfam" id="PF00041">
    <property type="entry name" value="fn3"/>
    <property type="match status" value="1"/>
</dbReference>
<keyword evidence="16" id="KW-0829">Tyrosine-protein kinase</keyword>
<accession>A0A3P9A2I2</accession>
<dbReference type="PROSITE" id="PS50026">
    <property type="entry name" value="EGF_3"/>
    <property type="match status" value="1"/>
</dbReference>
<dbReference type="GO" id="GO:0043235">
    <property type="term" value="C:receptor complex"/>
    <property type="evidence" value="ECO:0007669"/>
    <property type="project" value="TreeGrafter"/>
</dbReference>
<comment type="subcellular location">
    <subcellularLocation>
        <location evidence="1">Cell membrane</location>
        <topology evidence="1">Single-pass type I membrane protein</topology>
    </subcellularLocation>
</comment>
<comment type="caution">
    <text evidence="23">Lacks conserved residue(s) required for the propagation of feature annotation.</text>
</comment>
<dbReference type="SMART" id="SM00060">
    <property type="entry name" value="FN3"/>
    <property type="match status" value="3"/>
</dbReference>
<dbReference type="PRINTS" id="PR00109">
    <property type="entry name" value="TYRKINASE"/>
</dbReference>
<dbReference type="GO" id="GO:0007169">
    <property type="term" value="P:cell surface receptor protein tyrosine kinase signaling pathway"/>
    <property type="evidence" value="ECO:0007669"/>
    <property type="project" value="InterPro"/>
</dbReference>
<dbReference type="InterPro" id="IPR008266">
    <property type="entry name" value="Tyr_kinase_AS"/>
</dbReference>
<feature type="transmembrane region" description="Helical" evidence="25">
    <location>
        <begin position="778"/>
        <end position="802"/>
    </location>
</feature>
<keyword evidence="12" id="KW-0418">Kinase</keyword>
<keyword evidence="15 25" id="KW-0472">Membrane</keyword>
<gene>
    <name evidence="30" type="primary">TEK</name>
</gene>
<dbReference type="InterPro" id="IPR000719">
    <property type="entry name" value="Prot_kinase_dom"/>
</dbReference>
<evidence type="ECO:0000256" key="14">
    <source>
        <dbReference type="ARBA" id="ARBA00022989"/>
    </source>
</evidence>
<dbReference type="SUPFAM" id="SSF49265">
    <property type="entry name" value="Fibronectin type III"/>
    <property type="match status" value="2"/>
</dbReference>
<evidence type="ECO:0000256" key="4">
    <source>
        <dbReference type="ARBA" id="ARBA00022475"/>
    </source>
</evidence>
<dbReference type="PANTHER" id="PTHR24416">
    <property type="entry name" value="TYROSINE-PROTEIN KINASE RECEPTOR"/>
    <property type="match status" value="1"/>
</dbReference>
<dbReference type="Pfam" id="PF00047">
    <property type="entry name" value="ig"/>
    <property type="match status" value="1"/>
</dbReference>
<evidence type="ECO:0000256" key="24">
    <source>
        <dbReference type="PROSITE-ProRule" id="PRU10141"/>
    </source>
</evidence>
<evidence type="ECO:0000256" key="1">
    <source>
        <dbReference type="ARBA" id="ARBA00004251"/>
    </source>
</evidence>
<dbReference type="CDD" id="cd05088">
    <property type="entry name" value="PTKc_Tie2"/>
    <property type="match status" value="1"/>
</dbReference>
<evidence type="ECO:0000256" key="13">
    <source>
        <dbReference type="ARBA" id="ARBA00022840"/>
    </source>
</evidence>
<evidence type="ECO:0000256" key="15">
    <source>
        <dbReference type="ARBA" id="ARBA00023136"/>
    </source>
</evidence>
<evidence type="ECO:0000256" key="22">
    <source>
        <dbReference type="ARBA" id="ARBA00062347"/>
    </source>
</evidence>
<keyword evidence="11 24" id="KW-0547">Nucleotide-binding</keyword>
<protein>
    <recommendedName>
        <fullName evidence="3">receptor protein-tyrosine kinase</fullName>
        <ecNumber evidence="3">2.7.10.1</ecNumber>
    </recommendedName>
</protein>
<keyword evidence="10" id="KW-0677">Repeat</keyword>
<dbReference type="PROSITE" id="PS00107">
    <property type="entry name" value="PROTEIN_KINASE_ATP"/>
    <property type="match status" value="1"/>
</dbReference>
<feature type="domain" description="Ig-like" evidence="28">
    <location>
        <begin position="367"/>
        <end position="458"/>
    </location>
</feature>
<evidence type="ECO:0000259" key="28">
    <source>
        <dbReference type="PROSITE" id="PS50835"/>
    </source>
</evidence>
<keyword evidence="4" id="KW-1003">Cell membrane</keyword>
<reference evidence="30" key="2">
    <citation type="submission" date="2020-02" db="EMBL/GenBank/DDBJ databases">
        <title>Esox lucius (northern pike) genome, fEsoLuc1, primary haplotype.</title>
        <authorList>
            <person name="Myers G."/>
            <person name="Karagic N."/>
            <person name="Meyer A."/>
            <person name="Pippel M."/>
            <person name="Reichard M."/>
            <person name="Winkler S."/>
            <person name="Tracey A."/>
            <person name="Sims Y."/>
            <person name="Howe K."/>
            <person name="Rhie A."/>
            <person name="Formenti G."/>
            <person name="Durbin R."/>
            <person name="Fedrigo O."/>
            <person name="Jarvis E.D."/>
        </authorList>
    </citation>
    <scope>NUCLEOTIDE SEQUENCE [LARGE SCALE GENOMIC DNA]</scope>
</reference>
<dbReference type="GO" id="GO:0045766">
    <property type="term" value="P:positive regulation of angiogenesis"/>
    <property type="evidence" value="ECO:0007669"/>
    <property type="project" value="TreeGrafter"/>
</dbReference>
<evidence type="ECO:0000256" key="12">
    <source>
        <dbReference type="ARBA" id="ARBA00022777"/>
    </source>
</evidence>
<evidence type="ECO:0000256" key="2">
    <source>
        <dbReference type="ARBA" id="ARBA00006692"/>
    </source>
</evidence>
<evidence type="ECO:0000313" key="30">
    <source>
        <dbReference type="Ensembl" id="ENSELUP00000035375.2"/>
    </source>
</evidence>
<dbReference type="InterPro" id="IPR036116">
    <property type="entry name" value="FN3_sf"/>
</dbReference>
<dbReference type="FunFam" id="1.10.510.10:FF:000123">
    <property type="entry name" value="Tyrosine-protein kinase receptor Tie-1"/>
    <property type="match status" value="1"/>
</dbReference>
<keyword evidence="6" id="KW-0597">Phosphoprotein</keyword>
<dbReference type="FunFam" id="2.170.300.10:FF:000003">
    <property type="entry name" value="tyrosine-protein kinase receptor Tie-1 isoform X1"/>
    <property type="match status" value="1"/>
</dbReference>
<dbReference type="GO" id="GO:0051897">
    <property type="term" value="P:positive regulation of phosphatidylinositol 3-kinase/protein kinase B signal transduction"/>
    <property type="evidence" value="ECO:0007669"/>
    <property type="project" value="TreeGrafter"/>
</dbReference>
<evidence type="ECO:0000256" key="7">
    <source>
        <dbReference type="ARBA" id="ARBA00022679"/>
    </source>
</evidence>
<dbReference type="InterPro" id="IPR007110">
    <property type="entry name" value="Ig-like_dom"/>
</dbReference>
<dbReference type="InterPro" id="IPR020635">
    <property type="entry name" value="Tyr_kinase_cat_dom"/>
</dbReference>
<dbReference type="InterPro" id="IPR013151">
    <property type="entry name" value="Immunoglobulin_dom"/>
</dbReference>
<dbReference type="SMART" id="SM00409">
    <property type="entry name" value="IG"/>
    <property type="match status" value="2"/>
</dbReference>
<evidence type="ECO:0000259" key="27">
    <source>
        <dbReference type="PROSITE" id="PS50026"/>
    </source>
</evidence>
<dbReference type="GeneID" id="105020503"/>
<evidence type="ECO:0000256" key="20">
    <source>
        <dbReference type="ARBA" id="ARBA00023319"/>
    </source>
</evidence>
<evidence type="ECO:0000259" key="29">
    <source>
        <dbReference type="PROSITE" id="PS50853"/>
    </source>
</evidence>
<dbReference type="InterPro" id="IPR050122">
    <property type="entry name" value="RTK"/>
</dbReference>
<evidence type="ECO:0000256" key="6">
    <source>
        <dbReference type="ARBA" id="ARBA00022553"/>
    </source>
</evidence>
<dbReference type="GO" id="GO:0005524">
    <property type="term" value="F:ATP binding"/>
    <property type="evidence" value="ECO:0007669"/>
    <property type="project" value="UniProtKB-UniRule"/>
</dbReference>
<comment type="catalytic activity">
    <reaction evidence="21">
        <text>L-tyrosyl-[protein] + ATP = O-phospho-L-tyrosyl-[protein] + ADP + H(+)</text>
        <dbReference type="Rhea" id="RHEA:10596"/>
        <dbReference type="Rhea" id="RHEA-COMP:10136"/>
        <dbReference type="Rhea" id="RHEA-COMP:20101"/>
        <dbReference type="ChEBI" id="CHEBI:15378"/>
        <dbReference type="ChEBI" id="CHEBI:30616"/>
        <dbReference type="ChEBI" id="CHEBI:46858"/>
        <dbReference type="ChEBI" id="CHEBI:61978"/>
        <dbReference type="ChEBI" id="CHEBI:456216"/>
        <dbReference type="EC" id="2.7.10.1"/>
    </reaction>
</comment>
<dbReference type="InterPro" id="IPR003599">
    <property type="entry name" value="Ig_sub"/>
</dbReference>
<dbReference type="GeneTree" id="ENSGT00940000158840"/>
<keyword evidence="13 24" id="KW-0067">ATP-binding</keyword>
<name>A0A3P9A2I2_ESOLU</name>
<evidence type="ECO:0000256" key="17">
    <source>
        <dbReference type="ARBA" id="ARBA00023157"/>
    </source>
</evidence>
<dbReference type="InterPro" id="IPR013783">
    <property type="entry name" value="Ig-like_fold"/>
</dbReference>
<dbReference type="GO" id="GO:0010595">
    <property type="term" value="P:positive regulation of endothelial cell migration"/>
    <property type="evidence" value="ECO:0007669"/>
    <property type="project" value="TreeGrafter"/>
</dbReference>
<keyword evidence="8 25" id="KW-0812">Transmembrane</keyword>
<dbReference type="SUPFAM" id="SSF48726">
    <property type="entry name" value="Immunoglobulin"/>
    <property type="match status" value="1"/>
</dbReference>
<dbReference type="PROSITE" id="PS50835">
    <property type="entry name" value="IG_LIKE"/>
    <property type="match status" value="1"/>
</dbReference>
<keyword evidence="14 25" id="KW-1133">Transmembrane helix</keyword>
<reference evidence="30" key="4">
    <citation type="submission" date="2025-09" db="UniProtKB">
        <authorList>
            <consortium name="Ensembl"/>
        </authorList>
    </citation>
    <scope>IDENTIFICATION</scope>
</reference>
<dbReference type="Gene3D" id="1.10.510.10">
    <property type="entry name" value="Transferase(Phosphotransferase) domain 1"/>
    <property type="match status" value="1"/>
</dbReference>
<dbReference type="Ensembl" id="ENSELUT00000038856.3">
    <property type="protein sequence ID" value="ENSELUP00000035375.2"/>
    <property type="gene ID" value="ENSELUG00000014402.3"/>
</dbReference>
<dbReference type="Gene3D" id="2.60.40.10">
    <property type="entry name" value="Immunoglobulins"/>
    <property type="match status" value="6"/>
</dbReference>
<dbReference type="PANTHER" id="PTHR24416:SF125">
    <property type="entry name" value="ANGIOPOIETIN-1 RECEPTOR"/>
    <property type="match status" value="1"/>
</dbReference>
<dbReference type="SMART" id="SM00181">
    <property type="entry name" value="EGF"/>
    <property type="match status" value="2"/>
</dbReference>
<dbReference type="InterPro" id="IPR018941">
    <property type="entry name" value="Tyr_kin_Tie2_Ig-like_dom-1_N"/>
</dbReference>
<feature type="binding site" evidence="24">
    <location>
        <position position="889"/>
    </location>
    <ligand>
        <name>ATP</name>
        <dbReference type="ChEBI" id="CHEBI:30616"/>
    </ligand>
</feature>
<dbReference type="Pfam" id="PF07714">
    <property type="entry name" value="PK_Tyr_Ser-Thr"/>
    <property type="match status" value="1"/>
</dbReference>
<keyword evidence="20" id="KW-0393">Immunoglobulin domain</keyword>
<dbReference type="GO" id="GO:0004714">
    <property type="term" value="F:transmembrane receptor protein tyrosine kinase activity"/>
    <property type="evidence" value="ECO:0007669"/>
    <property type="project" value="UniProtKB-EC"/>
</dbReference>
<dbReference type="CDD" id="cd00054">
    <property type="entry name" value="EGF_CA"/>
    <property type="match status" value="1"/>
</dbReference>
<keyword evidence="5 23" id="KW-0245">EGF-like domain</keyword>
<dbReference type="GO" id="GO:0005886">
    <property type="term" value="C:plasma membrane"/>
    <property type="evidence" value="ECO:0007669"/>
    <property type="project" value="UniProtKB-SubCell"/>
</dbReference>
<dbReference type="PROSITE" id="PS50011">
    <property type="entry name" value="PROTEIN_KINASE_DOM"/>
    <property type="match status" value="1"/>
</dbReference>
<dbReference type="InterPro" id="IPR011009">
    <property type="entry name" value="Kinase-like_dom_sf"/>
</dbReference>
<evidence type="ECO:0000256" key="25">
    <source>
        <dbReference type="SAM" id="Phobius"/>
    </source>
</evidence>
<evidence type="ECO:0000256" key="5">
    <source>
        <dbReference type="ARBA" id="ARBA00022536"/>
    </source>
</evidence>
<evidence type="ECO:0000256" key="11">
    <source>
        <dbReference type="ARBA" id="ARBA00022741"/>
    </source>
</evidence>
<dbReference type="GO" id="GO:0043410">
    <property type="term" value="P:positive regulation of MAPK cascade"/>
    <property type="evidence" value="ECO:0007669"/>
    <property type="project" value="TreeGrafter"/>
</dbReference>
<sequence>MYPLDTPSLEPLPAYRWNIMSYLYSSLAVCLIYRFTPGEALDVGDLTLVNPDPMVTSSDSSLHCVSSDWTTRQDGSPSSSTLVMGRSYPLPYPQNQAVSPDTVYHHASKLQWKTRSDMFGEFYCRASKGDPSQIYTYKMLNEAAFLPETLTITVSIGEDVNISFTRRKCFTEDVVIYKNDSSFIHSLPQNEVSDVLVYPIKGVTLTDAGLYTVYYIARAKSTSAILRLIVRKCKSGLWGPGCEHRCPQCSNGGICHDETGECICPPGFKGHSCETVCGQGRFGRSCKVWCRDGNCRSMVFCQRDPYGCSCGTGWRGFNCSEPCPPGYYGAGCKLRCQCDDTGRCDRFRGCVCPGRHGARCEREDRAPVVVSQLTDTELNSGIHYLVNCSATGQPAPLHGDIVLLKPDKTKIYAFDTDTVSNQTISQFKVDRITERDAGRWVCQVNTTAGQTEREFLVTVKVPPMPLYPPMLNDSGPYHVLLLVKNKPYTGDGPVTSIKVIYKQVNRSMWEAVEVSGPVVKLENLSPMTQYTASVLLSRDGAGGVGFPGPETSFSTQMLDLPLPSGVRLVPVSQTSLDLSWDRVMSPESPKEDLTYQVECVQSSDPGNVKTYQLPSNSSGLSLTELKPRHRYECRVRMMTLSVGQHSQTVFAWTFSNELPPEPSNIQSCNITDTSAIITWSLAEGHSISKVMLRFQENTLADYSQLAEINVQQQGEWHGQEANQMHFQLRGLKPDTPYLVEMWSQNNMGESLGKPQVLLRTTPSQESAPQAGFGSKDNMLFFAILGSAGMTCITILLAFCIVLQLKRATFQRRMVRAFQNIVREEPVVQFSSGSLNLPNKKHKNPEQPVSYPALEWSDIKFQDVIGEGNFGQVLKARIKKDGLRMDAAIKRMKEYASKDDHRDFAGELEVLCKLGHHPNIINLLGACEHRGYLYLAIEFAPHGNLLDFLRKSRVLETDPAFAIANSTASTLTSQQLLHFAADVARGMDYLAQKQFIHRDLAARNILVGENFVAKIADFGLSRGQEVYVKKTMGRLPVRWMAIESLNYSVYTTNSDVWSYGVLLWEIVSLGGTPYCGMTCAELYEKLPQSYRLEKPLNCDDEVYDLMRQCWREKPYERPSFQQILVSLNRMLEERKTYVNTTLYEKFTYAGIDCSAEEAG</sequence>
<dbReference type="SMART" id="SM00219">
    <property type="entry name" value="TyrKc"/>
    <property type="match status" value="1"/>
</dbReference>
<dbReference type="InterPro" id="IPR036179">
    <property type="entry name" value="Ig-like_dom_sf"/>
</dbReference>
<feature type="domain" description="Protein kinase" evidence="26">
    <location>
        <begin position="858"/>
        <end position="1130"/>
    </location>
</feature>
<evidence type="ECO:0000256" key="19">
    <source>
        <dbReference type="ARBA" id="ARBA00023180"/>
    </source>
</evidence>
<dbReference type="AlphaFoldDB" id="A0A3P9A2I2"/>
<keyword evidence="7" id="KW-0808">Transferase</keyword>
<comment type="similarity">
    <text evidence="2">Belongs to the protein kinase superfamily. CAMK Ser/Thr protein kinase family.</text>
</comment>
<reference evidence="31" key="1">
    <citation type="journal article" date="2014" name="PLoS ONE">
        <title>The genome and linkage map of the northern pike (Esox lucius): conserved synteny revealed between the salmonid sister group and the Neoteleostei.</title>
        <authorList>
            <person name="Rondeau E.B."/>
            <person name="Minkley D.R."/>
            <person name="Leong J.S."/>
            <person name="Messmer A.M."/>
            <person name="Jantzen J.R."/>
            <person name="von Schalburg K.R."/>
            <person name="Lemon C."/>
            <person name="Bird N.H."/>
            <person name="Koop B.F."/>
        </authorList>
    </citation>
    <scope>NUCLEOTIDE SEQUENCE</scope>
</reference>
<evidence type="ECO:0000256" key="3">
    <source>
        <dbReference type="ARBA" id="ARBA00011902"/>
    </source>
</evidence>
<feature type="domain" description="Fibronectin type-III" evidence="29">
    <location>
        <begin position="562"/>
        <end position="661"/>
    </location>
</feature>
<dbReference type="InterPro" id="IPR001245">
    <property type="entry name" value="Ser-Thr/Tyr_kinase_cat_dom"/>
</dbReference>
<keyword evidence="31" id="KW-1185">Reference proteome</keyword>